<proteinExistence type="predicted"/>
<evidence type="ECO:0000256" key="6">
    <source>
        <dbReference type="PROSITE-ProRule" id="PRU00169"/>
    </source>
</evidence>
<dbReference type="PANTHER" id="PTHR48111">
    <property type="entry name" value="REGULATOR OF RPOS"/>
    <property type="match status" value="1"/>
</dbReference>
<dbReference type="Gene3D" id="1.20.5.390">
    <property type="entry name" value="L1 transposable element, trimerization domain"/>
    <property type="match status" value="1"/>
</dbReference>
<evidence type="ECO:0000256" key="7">
    <source>
        <dbReference type="SAM" id="Coils"/>
    </source>
</evidence>
<keyword evidence="2" id="KW-0902">Two-component regulatory system</keyword>
<comment type="caution">
    <text evidence="9">The sequence shown here is derived from an EMBL/GenBank/DDBJ whole genome shotgun (WGS) entry which is preliminary data.</text>
</comment>
<accession>A0AA37T6F6</accession>
<protein>
    <submittedName>
        <fullName evidence="9">Fused response regulator/phosphatase</fullName>
    </submittedName>
</protein>
<dbReference type="SUPFAM" id="SSF52172">
    <property type="entry name" value="CheY-like"/>
    <property type="match status" value="1"/>
</dbReference>
<keyword evidence="7" id="KW-0175">Coiled coil</keyword>
<evidence type="ECO:0000313" key="9">
    <source>
        <dbReference type="EMBL" id="GLS26656.1"/>
    </source>
</evidence>
<dbReference type="CDD" id="cd17555">
    <property type="entry name" value="REC_RssB-like"/>
    <property type="match status" value="1"/>
</dbReference>
<keyword evidence="3" id="KW-0805">Transcription regulation</keyword>
<evidence type="ECO:0000256" key="3">
    <source>
        <dbReference type="ARBA" id="ARBA00023015"/>
    </source>
</evidence>
<dbReference type="Gene3D" id="3.40.50.2300">
    <property type="match status" value="1"/>
</dbReference>
<evidence type="ECO:0000313" key="10">
    <source>
        <dbReference type="Proteomes" id="UP001156870"/>
    </source>
</evidence>
<dbReference type="PANTHER" id="PTHR48111:SF1">
    <property type="entry name" value="TWO-COMPONENT RESPONSE REGULATOR ORR33"/>
    <property type="match status" value="1"/>
</dbReference>
<dbReference type="SMART" id="SM00331">
    <property type="entry name" value="PP2C_SIG"/>
    <property type="match status" value="1"/>
</dbReference>
<feature type="modified residue" description="4-aspartylphosphate" evidence="6">
    <location>
        <position position="56"/>
    </location>
</feature>
<name>A0AA37T6F6_9GAMM</name>
<sequence>MGNGQRKLLLIDDDTLVRESLAAYLEDSGFYVIEADDGAKGLALFEKTSPDLVLSDLRMPGMDGLNVLQEIHKRDSEIPVIVISGAGVMGDVVEALRLGASDYLIKPIVDMEVLVHSIDKTLERHDLLLENQRYREKLEKANRNLRDHLRVLERDQRAGRLVQERLLPMSPMHRLQYTAAQQIIPSLYLSGDFIDYAFLSERYLAFYLTDVAGHGASSAFVTVWLKHLVTRMVRDNGFFSDESTFEEGPGWMMREINGALRGGHFETHLTCFIGVVDTHTHQMRYAVGGHLPLPVLKTETEVRYLEGKGKPVGIFGNVEWQVFSAEFSPKSTLVVFSDGVLDTLAPSSLIEKERALLNVVGETDGSIESLSRVLGLEESSVANMPDDVSILTIARNH</sequence>
<reference evidence="9 10" key="1">
    <citation type="journal article" date="2014" name="Int. J. Syst. Evol. Microbiol.">
        <title>Complete genome sequence of Corynebacterium casei LMG S-19264T (=DSM 44701T), isolated from a smear-ripened cheese.</title>
        <authorList>
            <consortium name="US DOE Joint Genome Institute (JGI-PGF)"/>
            <person name="Walter F."/>
            <person name="Albersmeier A."/>
            <person name="Kalinowski J."/>
            <person name="Ruckert C."/>
        </authorList>
    </citation>
    <scope>NUCLEOTIDE SEQUENCE [LARGE SCALE GENOMIC DNA]</scope>
    <source>
        <strain evidence="9 10">NBRC 110095</strain>
    </source>
</reference>
<dbReference type="GO" id="GO:0000976">
    <property type="term" value="F:transcription cis-regulatory region binding"/>
    <property type="evidence" value="ECO:0007669"/>
    <property type="project" value="TreeGrafter"/>
</dbReference>
<dbReference type="InterPro" id="IPR036457">
    <property type="entry name" value="PPM-type-like_dom_sf"/>
</dbReference>
<dbReference type="InterPro" id="IPR039420">
    <property type="entry name" value="WalR-like"/>
</dbReference>
<keyword evidence="4" id="KW-0238">DNA-binding</keyword>
<dbReference type="Pfam" id="PF00072">
    <property type="entry name" value="Response_reg"/>
    <property type="match status" value="1"/>
</dbReference>
<evidence type="ECO:0000256" key="5">
    <source>
        <dbReference type="ARBA" id="ARBA00023163"/>
    </source>
</evidence>
<keyword evidence="10" id="KW-1185">Reference proteome</keyword>
<dbReference type="Pfam" id="PF07228">
    <property type="entry name" value="SpoIIE"/>
    <property type="match status" value="1"/>
</dbReference>
<feature type="coiled-coil region" evidence="7">
    <location>
        <begin position="124"/>
        <end position="158"/>
    </location>
</feature>
<dbReference type="PROSITE" id="PS50110">
    <property type="entry name" value="RESPONSE_REGULATORY"/>
    <property type="match status" value="1"/>
</dbReference>
<dbReference type="InterPro" id="IPR001789">
    <property type="entry name" value="Sig_transdc_resp-reg_receiver"/>
</dbReference>
<dbReference type="InterPro" id="IPR001932">
    <property type="entry name" value="PPM-type_phosphatase-like_dom"/>
</dbReference>
<evidence type="ECO:0000256" key="2">
    <source>
        <dbReference type="ARBA" id="ARBA00023012"/>
    </source>
</evidence>
<dbReference type="InterPro" id="IPR011006">
    <property type="entry name" value="CheY-like_superfamily"/>
</dbReference>
<dbReference type="GO" id="GO:0032993">
    <property type="term" value="C:protein-DNA complex"/>
    <property type="evidence" value="ECO:0007669"/>
    <property type="project" value="TreeGrafter"/>
</dbReference>
<dbReference type="GO" id="GO:0000156">
    <property type="term" value="F:phosphorelay response regulator activity"/>
    <property type="evidence" value="ECO:0007669"/>
    <property type="project" value="TreeGrafter"/>
</dbReference>
<evidence type="ECO:0000256" key="4">
    <source>
        <dbReference type="ARBA" id="ARBA00023125"/>
    </source>
</evidence>
<evidence type="ECO:0000259" key="8">
    <source>
        <dbReference type="PROSITE" id="PS50110"/>
    </source>
</evidence>
<gene>
    <name evidence="9" type="ORF">GCM10007877_23730</name>
</gene>
<dbReference type="GO" id="GO:0005829">
    <property type="term" value="C:cytosol"/>
    <property type="evidence" value="ECO:0007669"/>
    <property type="project" value="TreeGrafter"/>
</dbReference>
<evidence type="ECO:0000256" key="1">
    <source>
        <dbReference type="ARBA" id="ARBA00022553"/>
    </source>
</evidence>
<keyword evidence="1 6" id="KW-0597">Phosphoprotein</keyword>
<feature type="domain" description="Response regulatory" evidence="8">
    <location>
        <begin position="7"/>
        <end position="121"/>
    </location>
</feature>
<dbReference type="InterPro" id="IPR049510">
    <property type="entry name" value="RssB-like_REC"/>
</dbReference>
<organism evidence="9 10">
    <name type="scientific">Marinibactrum halimedae</name>
    <dbReference type="NCBI Taxonomy" id="1444977"/>
    <lineage>
        <taxon>Bacteria</taxon>
        <taxon>Pseudomonadati</taxon>
        <taxon>Pseudomonadota</taxon>
        <taxon>Gammaproteobacteria</taxon>
        <taxon>Cellvibrionales</taxon>
        <taxon>Cellvibrionaceae</taxon>
        <taxon>Marinibactrum</taxon>
    </lineage>
</organism>
<dbReference type="FunFam" id="3.40.50.2300:FF:000301">
    <property type="entry name" value="Response regulator receiver"/>
    <property type="match status" value="1"/>
</dbReference>
<dbReference type="Proteomes" id="UP001156870">
    <property type="component" value="Unassembled WGS sequence"/>
</dbReference>
<dbReference type="SMART" id="SM00448">
    <property type="entry name" value="REC"/>
    <property type="match status" value="1"/>
</dbReference>
<keyword evidence="5" id="KW-0804">Transcription</keyword>
<dbReference type="GO" id="GO:0006355">
    <property type="term" value="P:regulation of DNA-templated transcription"/>
    <property type="evidence" value="ECO:0007669"/>
    <property type="project" value="TreeGrafter"/>
</dbReference>
<dbReference type="Gene3D" id="3.60.40.10">
    <property type="entry name" value="PPM-type phosphatase domain"/>
    <property type="match status" value="1"/>
</dbReference>
<dbReference type="RefSeq" id="WP_232595353.1">
    <property type="nucleotide sequence ID" value="NZ_BSPD01000057.1"/>
</dbReference>
<dbReference type="AlphaFoldDB" id="A0AA37T6F6"/>
<dbReference type="EMBL" id="BSPD01000057">
    <property type="protein sequence ID" value="GLS26656.1"/>
    <property type="molecule type" value="Genomic_DNA"/>
</dbReference>